<dbReference type="PANTHER" id="PTHR13026">
    <property type="entry name" value="NNP-1 PROTEIN NOVEL NUCLEAR PROTEIN 1 NOP52"/>
    <property type="match status" value="1"/>
</dbReference>
<evidence type="ECO:0000313" key="6">
    <source>
        <dbReference type="EMBL" id="KAJ6638831.1"/>
    </source>
</evidence>
<dbReference type="EMBL" id="WJQU01000003">
    <property type="protein sequence ID" value="KAJ6638831.1"/>
    <property type="molecule type" value="Genomic_DNA"/>
</dbReference>
<feature type="region of interest" description="Disordered" evidence="5">
    <location>
        <begin position="451"/>
        <end position="470"/>
    </location>
</feature>
<dbReference type="GO" id="GO:0006364">
    <property type="term" value="P:rRNA processing"/>
    <property type="evidence" value="ECO:0007669"/>
    <property type="project" value="UniProtKB-KW"/>
</dbReference>
<keyword evidence="3" id="KW-0698">rRNA processing</keyword>
<gene>
    <name evidence="6" type="primary">Nnp-1_0</name>
    <name evidence="6" type="ORF">Bhyg_11569</name>
</gene>
<sequence>MWLSDKPSAQEKLAENLASLLHCFDREDASIEFFGAFLKIMASEWFGVDQWRIDKMMMLVRRVTRQCFVVLYRRKWDKTLIKQFNEHVEKILMDKSSCAGFLMHFTDIYLDEIAKVTNGKISKSRVTLLIQPFMMCVAINRDGSIVSHTIKNIFDALLYQSDLGREYMEKFDAWKSMGFPGTSIDELECASDVTSTDTSDSDEYPKTTSTTLDPRAGRVDVDVPEIPFDPEDIIKKLTHFKNRTYTTVRSRKTIRKIIDRYSIFASGKFPLGIQKMKINEKTTELPNRDEDNEEWSEFKNNLLDPVRNVKKVNKKKRKRLSSNVEVAAKKIKLSKVEDTKLKKRKLINSWVETDLTPEEMQTSSQEYLKSNRNDGKMNSTAVLFSTNNGFFDSSGRKDNERFNAKSSYSNLFSTNDGCLGSSIRKDNEKSFHAECSYSKEDLSPFSEIKVRTTMTPNSSPSSTPSSSGKKVRIMLQLNRSQDTNEYLRQLKTPRKIPYDSAKKPGKGLLKSNSVPSPINPEYKSQIELDF</sequence>
<evidence type="ECO:0000256" key="2">
    <source>
        <dbReference type="ARBA" id="ARBA00006374"/>
    </source>
</evidence>
<name>A0A9Q0MVN6_9DIPT</name>
<dbReference type="PANTHER" id="PTHR13026:SF0">
    <property type="entry name" value="RIBOSOMAL RNA PROCESSING 1B"/>
    <property type="match status" value="1"/>
</dbReference>
<dbReference type="Proteomes" id="UP001151699">
    <property type="component" value="Chromosome X"/>
</dbReference>
<comment type="similarity">
    <text evidence="2">Belongs to the RRP1 family.</text>
</comment>
<protein>
    <submittedName>
        <fullName evidence="6">Ribosomal RNA processing protein 1 like</fullName>
    </submittedName>
</protein>
<reference evidence="6" key="1">
    <citation type="submission" date="2022-07" db="EMBL/GenBank/DDBJ databases">
        <authorList>
            <person name="Trinca V."/>
            <person name="Uliana J.V.C."/>
            <person name="Torres T.T."/>
            <person name="Ward R.J."/>
            <person name="Monesi N."/>
        </authorList>
    </citation>
    <scope>NUCLEOTIDE SEQUENCE</scope>
    <source>
        <strain evidence="6">HSMRA1968</strain>
        <tissue evidence="6">Whole embryos</tissue>
    </source>
</reference>
<keyword evidence="4" id="KW-0539">Nucleus</keyword>
<dbReference type="OrthoDB" id="2019504at2759"/>
<comment type="subcellular location">
    <subcellularLocation>
        <location evidence="1">Nucleus</location>
    </subcellularLocation>
</comment>
<dbReference type="GO" id="GO:0030688">
    <property type="term" value="C:preribosome, small subunit precursor"/>
    <property type="evidence" value="ECO:0007669"/>
    <property type="project" value="InterPro"/>
</dbReference>
<dbReference type="InterPro" id="IPR010301">
    <property type="entry name" value="RRP1"/>
</dbReference>
<feature type="compositionally biased region" description="Low complexity" evidence="5">
    <location>
        <begin position="452"/>
        <end position="467"/>
    </location>
</feature>
<evidence type="ECO:0000256" key="1">
    <source>
        <dbReference type="ARBA" id="ARBA00004123"/>
    </source>
</evidence>
<feature type="region of interest" description="Disordered" evidence="5">
    <location>
        <begin position="482"/>
        <end position="530"/>
    </location>
</feature>
<evidence type="ECO:0000313" key="7">
    <source>
        <dbReference type="Proteomes" id="UP001151699"/>
    </source>
</evidence>
<organism evidence="6 7">
    <name type="scientific">Pseudolycoriella hygida</name>
    <dbReference type="NCBI Taxonomy" id="35572"/>
    <lineage>
        <taxon>Eukaryota</taxon>
        <taxon>Metazoa</taxon>
        <taxon>Ecdysozoa</taxon>
        <taxon>Arthropoda</taxon>
        <taxon>Hexapoda</taxon>
        <taxon>Insecta</taxon>
        <taxon>Pterygota</taxon>
        <taxon>Neoptera</taxon>
        <taxon>Endopterygota</taxon>
        <taxon>Diptera</taxon>
        <taxon>Nematocera</taxon>
        <taxon>Sciaroidea</taxon>
        <taxon>Sciaridae</taxon>
        <taxon>Pseudolycoriella</taxon>
    </lineage>
</organism>
<proteinExistence type="inferred from homology"/>
<evidence type="ECO:0000256" key="4">
    <source>
        <dbReference type="ARBA" id="ARBA00023242"/>
    </source>
</evidence>
<dbReference type="GO" id="GO:0005634">
    <property type="term" value="C:nucleus"/>
    <property type="evidence" value="ECO:0007669"/>
    <property type="project" value="UniProtKB-SubCell"/>
</dbReference>
<comment type="caution">
    <text evidence="6">The sequence shown here is derived from an EMBL/GenBank/DDBJ whole genome shotgun (WGS) entry which is preliminary data.</text>
</comment>
<keyword evidence="7" id="KW-1185">Reference proteome</keyword>
<dbReference type="AlphaFoldDB" id="A0A9Q0MVN6"/>
<evidence type="ECO:0000256" key="3">
    <source>
        <dbReference type="ARBA" id="ARBA00022552"/>
    </source>
</evidence>
<dbReference type="Pfam" id="PF05997">
    <property type="entry name" value="Nop52"/>
    <property type="match status" value="1"/>
</dbReference>
<accession>A0A9Q0MVN6</accession>
<evidence type="ECO:0000256" key="5">
    <source>
        <dbReference type="SAM" id="MobiDB-lite"/>
    </source>
</evidence>